<gene>
    <name evidence="3" type="ORF">GXP70_17030</name>
</gene>
<keyword evidence="1" id="KW-0732">Signal</keyword>
<feature type="domain" description="Atrophied bacterial Ig" evidence="2">
    <location>
        <begin position="281"/>
        <end position="371"/>
    </location>
</feature>
<feature type="signal peptide" evidence="1">
    <location>
        <begin position="1"/>
        <end position="23"/>
    </location>
</feature>
<evidence type="ECO:0000259" key="2">
    <source>
        <dbReference type="Pfam" id="PF20578"/>
    </source>
</evidence>
<dbReference type="AlphaFoldDB" id="A0A6C0G2N8"/>
<organism evidence="3 4">
    <name type="scientific">Paenibacillus lycopersici</name>
    <dbReference type="NCBI Taxonomy" id="2704462"/>
    <lineage>
        <taxon>Bacteria</taxon>
        <taxon>Bacillati</taxon>
        <taxon>Bacillota</taxon>
        <taxon>Bacilli</taxon>
        <taxon>Bacillales</taxon>
        <taxon>Paenibacillaceae</taxon>
        <taxon>Paenibacillus</taxon>
    </lineage>
</organism>
<feature type="domain" description="Atrophied bacterial Ig" evidence="2">
    <location>
        <begin position="184"/>
        <end position="274"/>
    </location>
</feature>
<dbReference type="InterPro" id="IPR046780">
    <property type="entry name" value="aBig_2"/>
</dbReference>
<keyword evidence="4" id="KW-1185">Reference proteome</keyword>
<evidence type="ECO:0000256" key="1">
    <source>
        <dbReference type="SAM" id="SignalP"/>
    </source>
</evidence>
<protein>
    <recommendedName>
        <fullName evidence="2">Atrophied bacterial Ig domain-containing protein</fullName>
    </recommendedName>
</protein>
<name>A0A6C0G2N8_9BACL</name>
<sequence length="467" mass="49096">MKKWTVVLLVLAMFAFGGSSVFAHGGYSGKDGKNNQQQSCSQTVNMLNQVLQKTKNERSRSLLVSLIASFKAQCAADNGSSLNTQKVTEDKNALAIQYLVNDNANNVTLPVILPARGKNGSTVKWTSSNPLVISNDGLTVHRQAKADVAVNLTAVLTYNNATATKTFRVVVKGTSPQLSDIERVTRDKAALAIGFGESDNGGSVTQPFKSLPAKGENGSTVKWTSMTPSVISNDGKVVNRPAAGSGDVTVVFAAYLQYGSATEFKLFTVTVKQQLPDTQKVAADKAALAIDFGGSDNAGRVTRPLDGLPATGVNGSKITWISSAPGTLSADGKTLNRPPSNASDTIVYMTAILYSGSSSDTKMFALTVKRQYSDSEQAAADKADLAIAYRSGDSASGVTQPLGLPTKGYYGSTITWYSSNTSVLSNDGKTLHRPAHGKGNTNVTLTAIISNGGSADVRAFTVTVKQQ</sequence>
<feature type="chain" id="PRO_5025528353" description="Atrophied bacterial Ig domain-containing protein" evidence="1">
    <location>
        <begin position="24"/>
        <end position="467"/>
    </location>
</feature>
<dbReference type="KEGG" id="plyc:GXP70_17030"/>
<reference evidence="3 4" key="1">
    <citation type="submission" date="2020-01" db="EMBL/GenBank/DDBJ databases">
        <title>Paenibacillus sp. nov., isolated from tomato rhizosphere.</title>
        <authorList>
            <person name="Weon H.-Y."/>
            <person name="Lee S.A."/>
        </authorList>
    </citation>
    <scope>NUCLEOTIDE SEQUENCE [LARGE SCALE GENOMIC DNA]</scope>
    <source>
        <strain evidence="3 4">12200R-189</strain>
    </source>
</reference>
<proteinExistence type="predicted"/>
<dbReference type="RefSeq" id="WP_162357938.1">
    <property type="nucleotide sequence ID" value="NZ_CP048209.1"/>
</dbReference>
<feature type="domain" description="Atrophied bacterial Ig" evidence="2">
    <location>
        <begin position="87"/>
        <end position="172"/>
    </location>
</feature>
<accession>A0A6C0G2N8</accession>
<dbReference type="EMBL" id="CP048209">
    <property type="protein sequence ID" value="QHT61499.1"/>
    <property type="molecule type" value="Genomic_DNA"/>
</dbReference>
<dbReference type="Proteomes" id="UP000476064">
    <property type="component" value="Chromosome"/>
</dbReference>
<evidence type="ECO:0000313" key="3">
    <source>
        <dbReference type="EMBL" id="QHT61499.1"/>
    </source>
</evidence>
<evidence type="ECO:0000313" key="4">
    <source>
        <dbReference type="Proteomes" id="UP000476064"/>
    </source>
</evidence>
<dbReference type="Pfam" id="PF20578">
    <property type="entry name" value="aBig_2"/>
    <property type="match status" value="4"/>
</dbReference>
<feature type="domain" description="Atrophied bacterial Ig" evidence="2">
    <location>
        <begin position="379"/>
        <end position="467"/>
    </location>
</feature>